<name>A0ABU3QL40_9ACTN</name>
<gene>
    <name evidence="1" type="ORF">RND61_14895</name>
</gene>
<protein>
    <submittedName>
        <fullName evidence="1">Nucleoside 2-deoxyribosyltransferase</fullName>
    </submittedName>
</protein>
<dbReference type="InterPro" id="IPR007710">
    <property type="entry name" value="Nucleoside_deoxyribTrfase"/>
</dbReference>
<dbReference type="SUPFAM" id="SSF52309">
    <property type="entry name" value="N-(deoxy)ribosyltransferase-like"/>
    <property type="match status" value="1"/>
</dbReference>
<comment type="caution">
    <text evidence="1">The sequence shown here is derived from an EMBL/GenBank/DDBJ whole genome shotgun (WGS) entry which is preliminary data.</text>
</comment>
<accession>A0ABU3QL40</accession>
<evidence type="ECO:0000313" key="1">
    <source>
        <dbReference type="EMBL" id="MDT9683351.1"/>
    </source>
</evidence>
<dbReference type="Proteomes" id="UP001250181">
    <property type="component" value="Unassembled WGS sequence"/>
</dbReference>
<dbReference type="Pfam" id="PF05014">
    <property type="entry name" value="Nuc_deoxyrib_tr"/>
    <property type="match status" value="1"/>
</dbReference>
<sequence length="194" mass="21495">MTEEEVQKALESLHSRYVNHEVTLEGSQLVGIQSQPVKKNGARTIYLAGGWWGEYQPDLLVKAYQALLLNPTVSHVHVPLLHQYGGNAFVDGKFEPDYEWASMTYKADLRGIDNTDLTVALFPVKDQDTGTAVEVGYAVASHKPVVGVFEGDAHEDPINLMISMSADASVKTPEELTNFDFLDINPNMYDGRLI</sequence>
<reference evidence="1 2" key="1">
    <citation type="submission" date="2023-09" db="EMBL/GenBank/DDBJ databases">
        <title>Streptomyces sp. nov.: A antagonism against Alternaria gaisen Producing Streptochlin, Isolated from Tamarix root soil.</title>
        <authorList>
            <person name="Chen Y."/>
        </authorList>
    </citation>
    <scope>NUCLEOTIDE SEQUENCE [LARGE SCALE GENOMIC DNA]</scope>
    <source>
        <strain evidence="1 2">TRM76323</strain>
    </source>
</reference>
<organism evidence="1 2">
    <name type="scientific">Streptomyces tamarix</name>
    <dbReference type="NCBI Taxonomy" id="3078565"/>
    <lineage>
        <taxon>Bacteria</taxon>
        <taxon>Bacillati</taxon>
        <taxon>Actinomycetota</taxon>
        <taxon>Actinomycetes</taxon>
        <taxon>Kitasatosporales</taxon>
        <taxon>Streptomycetaceae</taxon>
        <taxon>Streptomyces</taxon>
    </lineage>
</organism>
<dbReference type="Gene3D" id="3.40.50.450">
    <property type="match status" value="1"/>
</dbReference>
<dbReference type="RefSeq" id="WP_315878425.1">
    <property type="nucleotide sequence ID" value="NZ_JAWCTQ010000016.1"/>
</dbReference>
<evidence type="ECO:0000313" key="2">
    <source>
        <dbReference type="Proteomes" id="UP001250181"/>
    </source>
</evidence>
<proteinExistence type="predicted"/>
<dbReference type="EMBL" id="JAWCTQ010000016">
    <property type="protein sequence ID" value="MDT9683351.1"/>
    <property type="molecule type" value="Genomic_DNA"/>
</dbReference>
<keyword evidence="2" id="KW-1185">Reference proteome</keyword>